<evidence type="ECO:0000313" key="2">
    <source>
        <dbReference type="EMBL" id="MCW6036991.1"/>
    </source>
</evidence>
<dbReference type="EMBL" id="JAIHOM010000053">
    <property type="protein sequence ID" value="MCW6036991.1"/>
    <property type="molecule type" value="Genomic_DNA"/>
</dbReference>
<gene>
    <name evidence="2" type="ORF">K4A83_12045</name>
</gene>
<sequence>MKYTPKLQEWMQRANVTSFRQLSLKAGVSLWSVQQLRRGNVAQMRLETLSKLAAALQVSPPDLWVAFAGEEEVKATQGARVAPPLSSEEWETHSLQLLESWLLQWYTAVAAVEKNPDLPASRLVPLVRPVEELIQSWGVEAIAPVGAEVPYDPQWHEVMSGVVAPGDPVRVRYIGYRHRGKLLHRARVSPL</sequence>
<reference evidence="2 3" key="1">
    <citation type="submission" date="2021-08" db="EMBL/GenBank/DDBJ databases">
        <title>Draft genome sequence of Spirulina subsalsa with high tolerance to salinity and hype-accumulation of phycocyanin.</title>
        <authorList>
            <person name="Pei H."/>
            <person name="Jiang L."/>
        </authorList>
    </citation>
    <scope>NUCLEOTIDE SEQUENCE [LARGE SCALE GENOMIC DNA]</scope>
    <source>
        <strain evidence="2 3">FACHB-351</strain>
    </source>
</reference>
<dbReference type="Gene3D" id="1.10.260.40">
    <property type="entry name" value="lambda repressor-like DNA-binding domains"/>
    <property type="match status" value="1"/>
</dbReference>
<dbReference type="InterPro" id="IPR010982">
    <property type="entry name" value="Lambda_DNA-bd_dom_sf"/>
</dbReference>
<proteinExistence type="predicted"/>
<evidence type="ECO:0000313" key="3">
    <source>
        <dbReference type="Proteomes" id="UP001526426"/>
    </source>
</evidence>
<accession>A0ABT3L657</accession>
<dbReference type="PROSITE" id="PS50943">
    <property type="entry name" value="HTH_CROC1"/>
    <property type="match status" value="1"/>
</dbReference>
<name>A0ABT3L657_9CYAN</name>
<protein>
    <submittedName>
        <fullName evidence="2">Helix-turn-helix domain-containing protein</fullName>
    </submittedName>
</protein>
<feature type="domain" description="HTH cro/C1-type" evidence="1">
    <location>
        <begin position="20"/>
        <end position="63"/>
    </location>
</feature>
<evidence type="ECO:0000259" key="1">
    <source>
        <dbReference type="PROSITE" id="PS50943"/>
    </source>
</evidence>
<dbReference type="RefSeq" id="WP_265264821.1">
    <property type="nucleotide sequence ID" value="NZ_JAIHOM010000053.1"/>
</dbReference>
<dbReference type="Pfam" id="PF13443">
    <property type="entry name" value="HTH_26"/>
    <property type="match status" value="1"/>
</dbReference>
<comment type="caution">
    <text evidence="2">The sequence shown here is derived from an EMBL/GenBank/DDBJ whole genome shotgun (WGS) entry which is preliminary data.</text>
</comment>
<dbReference type="Proteomes" id="UP001526426">
    <property type="component" value="Unassembled WGS sequence"/>
</dbReference>
<keyword evidence="3" id="KW-1185">Reference proteome</keyword>
<dbReference type="InterPro" id="IPR001387">
    <property type="entry name" value="Cro/C1-type_HTH"/>
</dbReference>
<dbReference type="SUPFAM" id="SSF47413">
    <property type="entry name" value="lambda repressor-like DNA-binding domains"/>
    <property type="match status" value="1"/>
</dbReference>
<dbReference type="SMART" id="SM00530">
    <property type="entry name" value="HTH_XRE"/>
    <property type="match status" value="1"/>
</dbReference>
<organism evidence="2 3">
    <name type="scientific">Spirulina subsalsa FACHB-351</name>
    <dbReference type="NCBI Taxonomy" id="234711"/>
    <lineage>
        <taxon>Bacteria</taxon>
        <taxon>Bacillati</taxon>
        <taxon>Cyanobacteriota</taxon>
        <taxon>Cyanophyceae</taxon>
        <taxon>Spirulinales</taxon>
        <taxon>Spirulinaceae</taxon>
        <taxon>Spirulina</taxon>
    </lineage>
</organism>